<keyword evidence="10" id="KW-0539">Nucleus</keyword>
<dbReference type="FunFam" id="3.30.160.60:FF:000414">
    <property type="entry name" value="Zinc finger protein 398"/>
    <property type="match status" value="1"/>
</dbReference>
<dbReference type="Pfam" id="PF00096">
    <property type="entry name" value="zf-C2H2"/>
    <property type="match status" value="3"/>
</dbReference>
<name>A0A803T6Q1_ANOCA</name>
<evidence type="ECO:0000313" key="14">
    <source>
        <dbReference type="Ensembl" id="ENSACAP00000030891.1"/>
    </source>
</evidence>
<dbReference type="InterPro" id="IPR003309">
    <property type="entry name" value="SCAN_dom"/>
</dbReference>
<evidence type="ECO:0000256" key="8">
    <source>
        <dbReference type="ARBA" id="ARBA00023125"/>
    </source>
</evidence>
<keyword evidence="3" id="KW-0479">Metal-binding</keyword>
<dbReference type="RefSeq" id="XP_008123292.1">
    <property type="nucleotide sequence ID" value="XM_008125085.3"/>
</dbReference>
<accession>A0A803T6Q1</accession>
<dbReference type="GO" id="GO:0008270">
    <property type="term" value="F:zinc ion binding"/>
    <property type="evidence" value="ECO:0007669"/>
    <property type="project" value="UniProtKB-KW"/>
</dbReference>
<dbReference type="InterPro" id="IPR013087">
    <property type="entry name" value="Znf_C2H2_type"/>
</dbReference>
<dbReference type="OrthoDB" id="9020234at2759"/>
<feature type="domain" description="C2H2-type" evidence="12">
    <location>
        <begin position="445"/>
        <end position="472"/>
    </location>
</feature>
<dbReference type="AlphaFoldDB" id="A0A803T6Q1"/>
<organism evidence="14 15">
    <name type="scientific">Anolis carolinensis</name>
    <name type="common">Green anole</name>
    <name type="synonym">American chameleon</name>
    <dbReference type="NCBI Taxonomy" id="28377"/>
    <lineage>
        <taxon>Eukaryota</taxon>
        <taxon>Metazoa</taxon>
        <taxon>Chordata</taxon>
        <taxon>Craniata</taxon>
        <taxon>Vertebrata</taxon>
        <taxon>Euteleostomi</taxon>
        <taxon>Lepidosauria</taxon>
        <taxon>Squamata</taxon>
        <taxon>Bifurcata</taxon>
        <taxon>Unidentata</taxon>
        <taxon>Episquamata</taxon>
        <taxon>Toxicofera</taxon>
        <taxon>Iguania</taxon>
        <taxon>Dactyloidae</taxon>
        <taxon>Anolis</taxon>
    </lineage>
</organism>
<keyword evidence="15" id="KW-1185">Reference proteome</keyword>
<evidence type="ECO:0000256" key="9">
    <source>
        <dbReference type="ARBA" id="ARBA00023163"/>
    </source>
</evidence>
<comment type="similarity">
    <text evidence="2">Belongs to the krueppel C2H2-type zinc-finger protein family.</text>
</comment>
<dbReference type="FunFam" id="3.30.160.60:FF:000358">
    <property type="entry name" value="zinc finger protein 24"/>
    <property type="match status" value="1"/>
</dbReference>
<dbReference type="KEGG" id="acs:103282409"/>
<dbReference type="GO" id="GO:0000978">
    <property type="term" value="F:RNA polymerase II cis-regulatory region sequence-specific DNA binding"/>
    <property type="evidence" value="ECO:0000318"/>
    <property type="project" value="GO_Central"/>
</dbReference>
<dbReference type="SMART" id="SM00355">
    <property type="entry name" value="ZnF_C2H2"/>
    <property type="match status" value="5"/>
</dbReference>
<feature type="domain" description="C2H2-type" evidence="12">
    <location>
        <begin position="388"/>
        <end position="415"/>
    </location>
</feature>
<dbReference type="GeneTree" id="ENSGT00940000154715"/>
<keyword evidence="8" id="KW-0238">DNA-binding</keyword>
<evidence type="ECO:0000256" key="7">
    <source>
        <dbReference type="ARBA" id="ARBA00023015"/>
    </source>
</evidence>
<evidence type="ECO:0000256" key="5">
    <source>
        <dbReference type="ARBA" id="ARBA00022771"/>
    </source>
</evidence>
<dbReference type="InterPro" id="IPR036236">
    <property type="entry name" value="Znf_C2H2_sf"/>
</dbReference>
<keyword evidence="7" id="KW-0805">Transcription regulation</keyword>
<dbReference type="SUPFAM" id="SSF57667">
    <property type="entry name" value="beta-beta-alpha zinc fingers"/>
    <property type="match status" value="3"/>
</dbReference>
<evidence type="ECO:0000256" key="10">
    <source>
        <dbReference type="ARBA" id="ARBA00023242"/>
    </source>
</evidence>
<evidence type="ECO:0000259" key="12">
    <source>
        <dbReference type="PROSITE" id="PS50157"/>
    </source>
</evidence>
<evidence type="ECO:0000256" key="2">
    <source>
        <dbReference type="ARBA" id="ARBA00006991"/>
    </source>
</evidence>
<dbReference type="SMART" id="SM00431">
    <property type="entry name" value="SCAN"/>
    <property type="match status" value="1"/>
</dbReference>
<feature type="domain" description="SCAN box" evidence="13">
    <location>
        <begin position="152"/>
        <end position="231"/>
    </location>
</feature>
<reference evidence="14" key="2">
    <citation type="submission" date="2025-08" db="UniProtKB">
        <authorList>
            <consortium name="Ensembl"/>
        </authorList>
    </citation>
    <scope>IDENTIFICATION</scope>
</reference>
<dbReference type="InParanoid" id="A0A803T6Q1"/>
<dbReference type="PROSITE" id="PS50157">
    <property type="entry name" value="ZINC_FINGER_C2H2_2"/>
    <property type="match status" value="5"/>
</dbReference>
<evidence type="ECO:0000259" key="13">
    <source>
        <dbReference type="PROSITE" id="PS50804"/>
    </source>
</evidence>
<reference evidence="14" key="1">
    <citation type="submission" date="2009-12" db="EMBL/GenBank/DDBJ databases">
        <title>The Genome Sequence of Anolis carolinensis (Green Anole Lizard).</title>
        <authorList>
            <consortium name="The Genome Sequencing Platform"/>
            <person name="Di Palma F."/>
            <person name="Alfoldi J."/>
            <person name="Heiman D."/>
            <person name="Young S."/>
            <person name="Grabherr M."/>
            <person name="Johnson J."/>
            <person name="Lander E.S."/>
            <person name="Lindblad-Toh K."/>
        </authorList>
    </citation>
    <scope>NUCLEOTIDE SEQUENCE [LARGE SCALE GENOMIC DNA]</scope>
    <source>
        <strain evidence="14">JBL SC #1</strain>
    </source>
</reference>
<dbReference type="PANTHER" id="PTHR23226">
    <property type="entry name" value="ZINC FINGER AND SCAN DOMAIN-CONTAINING"/>
    <property type="match status" value="1"/>
</dbReference>
<feature type="domain" description="C2H2-type" evidence="12">
    <location>
        <begin position="501"/>
        <end position="528"/>
    </location>
</feature>
<evidence type="ECO:0000256" key="4">
    <source>
        <dbReference type="ARBA" id="ARBA00022737"/>
    </source>
</evidence>
<dbReference type="PANTHER" id="PTHR23226:SF397">
    <property type="entry name" value="C2H2-TYPE DOMAIN-CONTAINING PROTEIN"/>
    <property type="match status" value="1"/>
</dbReference>
<evidence type="ECO:0000256" key="1">
    <source>
        <dbReference type="ARBA" id="ARBA00004123"/>
    </source>
</evidence>
<dbReference type="GO" id="GO:0000981">
    <property type="term" value="F:DNA-binding transcription factor activity, RNA polymerase II-specific"/>
    <property type="evidence" value="ECO:0000318"/>
    <property type="project" value="GO_Central"/>
</dbReference>
<dbReference type="InterPro" id="IPR038269">
    <property type="entry name" value="SCAN_sf"/>
</dbReference>
<dbReference type="FunFam" id="1.10.4020.10:FF:000001">
    <property type="entry name" value="zinc finger protein 263 isoform X1"/>
    <property type="match status" value="1"/>
</dbReference>
<sequence>MKMEEQDPMSSILRNGFEGPYVLQARNIGMFPQERLEERIKKEKDDGHFQRWDHQWHEFLERVESPSSGWGGPPFMEEAAPWDDTRAFLASFEQVAKACRWPKEEWAVRLMPALHGEAEQAFHSLEAQDREDYGKVEAAILRQDTLRREKQRQHFRRFCYREVEGPRGAYSQLWELCRGWLRVERHSKEQILELLVLEQLLTILPREMQRWVREHGPETCAQAVALAEEFQLRQQEDEREDKQMLTPFVEMAVSFSGCSSDLRPQLLCRETRPRSDAVLLNYTQIGECEEHKYQPERPKPVEPPRKTVGELFPQVHGLEEEHGSLRQLRDHCSRMAGERPISFAPDKEALSDTHEWPKSALHAGTEEAFKQGPGFHICEKADSQEGPFQCAECGKMLSRKDHLKRHQRIHTRENKAHPCSYPDTCFPQRPDLVFHERLHSGEKPHMCSACGKDFRSTCQLMVHERIHTRDKPFKCSACSKGFSQKANLAVHVRTHTGEKPYKCSVCEKTFIQKSHLMKHERIHARKKTCNCFAWKELPME</sequence>
<dbReference type="GO" id="GO:0005634">
    <property type="term" value="C:nucleus"/>
    <property type="evidence" value="ECO:0007669"/>
    <property type="project" value="UniProtKB-SubCell"/>
</dbReference>
<keyword evidence="5 11" id="KW-0863">Zinc-finger</keyword>
<dbReference type="Pfam" id="PF02023">
    <property type="entry name" value="SCAN"/>
    <property type="match status" value="1"/>
</dbReference>
<dbReference type="PROSITE" id="PS50804">
    <property type="entry name" value="SCAN_BOX"/>
    <property type="match status" value="1"/>
</dbReference>
<dbReference type="Proteomes" id="UP000001646">
    <property type="component" value="Unplaced"/>
</dbReference>
<feature type="domain" description="C2H2-type" evidence="12">
    <location>
        <begin position="473"/>
        <end position="500"/>
    </location>
</feature>
<evidence type="ECO:0000256" key="11">
    <source>
        <dbReference type="PROSITE-ProRule" id="PRU00042"/>
    </source>
</evidence>
<dbReference type="FunFam" id="3.30.160.60:FF:001498">
    <property type="entry name" value="Zinc finger protein 404"/>
    <property type="match status" value="1"/>
</dbReference>
<proteinExistence type="inferred from homology"/>
<dbReference type="Gene3D" id="3.30.160.60">
    <property type="entry name" value="Classic Zinc Finger"/>
    <property type="match status" value="4"/>
</dbReference>
<dbReference type="SUPFAM" id="SSF47353">
    <property type="entry name" value="Retrovirus capsid dimerization domain-like"/>
    <property type="match status" value="1"/>
</dbReference>
<keyword evidence="4" id="KW-0677">Repeat</keyword>
<dbReference type="FunFam" id="3.30.160.60:FF:001480">
    <property type="entry name" value="Si:cabz01071911.3"/>
    <property type="match status" value="1"/>
</dbReference>
<evidence type="ECO:0000256" key="3">
    <source>
        <dbReference type="ARBA" id="ARBA00022723"/>
    </source>
</evidence>
<protein>
    <submittedName>
        <fullName evidence="14">Uncharacterized protein</fullName>
    </submittedName>
</protein>
<evidence type="ECO:0000313" key="15">
    <source>
        <dbReference type="Proteomes" id="UP000001646"/>
    </source>
</evidence>
<comment type="subcellular location">
    <subcellularLocation>
        <location evidence="1">Nucleus</location>
    </subcellularLocation>
</comment>
<gene>
    <name evidence="14" type="primary">LOC103282409</name>
</gene>
<feature type="domain" description="C2H2-type" evidence="12">
    <location>
        <begin position="417"/>
        <end position="444"/>
    </location>
</feature>
<keyword evidence="9" id="KW-0804">Transcription</keyword>
<dbReference type="PROSITE" id="PS00028">
    <property type="entry name" value="ZINC_FINGER_C2H2_1"/>
    <property type="match status" value="4"/>
</dbReference>
<dbReference type="Ensembl" id="ENSACAT00000038262.1">
    <property type="protein sequence ID" value="ENSACAP00000030891.1"/>
    <property type="gene ID" value="ENSACAG00000035953.1"/>
</dbReference>
<dbReference type="Gene3D" id="1.10.4020.10">
    <property type="entry name" value="DNA breaking-rejoining enzymes"/>
    <property type="match status" value="1"/>
</dbReference>
<evidence type="ECO:0000256" key="6">
    <source>
        <dbReference type="ARBA" id="ARBA00022833"/>
    </source>
</evidence>
<reference evidence="14" key="3">
    <citation type="submission" date="2025-09" db="UniProtKB">
        <authorList>
            <consortium name="Ensembl"/>
        </authorList>
    </citation>
    <scope>IDENTIFICATION</scope>
</reference>
<dbReference type="GO" id="GO:0006357">
    <property type="term" value="P:regulation of transcription by RNA polymerase II"/>
    <property type="evidence" value="ECO:0000318"/>
    <property type="project" value="GO_Central"/>
</dbReference>
<dbReference type="GeneID" id="103282409"/>
<keyword evidence="6" id="KW-0862">Zinc</keyword>